<proteinExistence type="predicted"/>
<dbReference type="RefSeq" id="WP_148774157.1">
    <property type="nucleotide sequence ID" value="NZ_VSSS01000032.1"/>
</dbReference>
<feature type="domain" description="Amidohydrolase-related" evidence="1">
    <location>
        <begin position="9"/>
        <end position="274"/>
    </location>
</feature>
<dbReference type="PANTHER" id="PTHR35563">
    <property type="entry name" value="BARREL METAL-DEPENDENT HYDROLASE, PUTATIVE (AFU_ORTHOLOGUE AFUA_1G16240)-RELATED"/>
    <property type="match status" value="1"/>
</dbReference>
<dbReference type="OrthoDB" id="9787654at2"/>
<dbReference type="AlphaFoldDB" id="A0A5D3KEC5"/>
<sequence>MTLPAGPKIDCHIHALDPVRFPYGADTPYRPSGQEIAPAAQLIRVFDAFDVRHGLVVATNTGYGSDSRILLDTLRQGGGRFRGVAVVENDVDIRELERLKAAGVIGVAFNVPFHGADYYRNTAPLLEKLTSLDLFLQIQIEQDQLLDLLPLIDKSPVRLVFDHCGRPSVAQGVQGKAFQALLAIGRERDAHVKLSGYYKFSGLPHPYEDTWPFIAALVEAFTLDRCVWGSDYPFLRAPERLDYGPLLAVLTKLFPDSSDRHRLLWRTPAKLLGFDGS</sequence>
<dbReference type="PANTHER" id="PTHR35563:SF2">
    <property type="entry name" value="BARREL METAL-DEPENDENT HYDROLASE, PUTATIVE (AFU_ORTHOLOGUE AFUA_1G16240)-RELATED"/>
    <property type="match status" value="1"/>
</dbReference>
<dbReference type="InterPro" id="IPR052358">
    <property type="entry name" value="Aro_Compnd_Degr_Hydrolases"/>
</dbReference>
<dbReference type="InterPro" id="IPR032466">
    <property type="entry name" value="Metal_Hydrolase"/>
</dbReference>
<accession>A0A5D3KEC5</accession>
<evidence type="ECO:0000259" key="1">
    <source>
        <dbReference type="Pfam" id="PF04909"/>
    </source>
</evidence>
<dbReference type="Proteomes" id="UP000324758">
    <property type="component" value="Unassembled WGS sequence"/>
</dbReference>
<name>A0A5D3KEC5_9BRAD</name>
<evidence type="ECO:0000313" key="3">
    <source>
        <dbReference type="Proteomes" id="UP000324758"/>
    </source>
</evidence>
<evidence type="ECO:0000313" key="2">
    <source>
        <dbReference type="EMBL" id="TYL93396.1"/>
    </source>
</evidence>
<dbReference type="InterPro" id="IPR006680">
    <property type="entry name" value="Amidohydro-rel"/>
</dbReference>
<protein>
    <submittedName>
        <fullName evidence="2">Amidohydrolase family protein</fullName>
    </submittedName>
</protein>
<reference evidence="2 3" key="1">
    <citation type="submission" date="2019-08" db="EMBL/GenBank/DDBJ databases">
        <title>Bradyrhizobium hipponensis sp. nov., a rhizobium isolated from a Lupinus angustifolius root nodule in Tunisia.</title>
        <authorList>
            <person name="Off K."/>
            <person name="Rejili M."/>
            <person name="Mars M."/>
            <person name="Brachmann A."/>
            <person name="Marin M."/>
        </authorList>
    </citation>
    <scope>NUCLEOTIDE SEQUENCE [LARGE SCALE GENOMIC DNA]</scope>
    <source>
        <strain evidence="2 3">CTAW71</strain>
    </source>
</reference>
<keyword evidence="3" id="KW-1185">Reference proteome</keyword>
<gene>
    <name evidence="2" type="ORF">FXB40_21425</name>
</gene>
<comment type="caution">
    <text evidence="2">The sequence shown here is derived from an EMBL/GenBank/DDBJ whole genome shotgun (WGS) entry which is preliminary data.</text>
</comment>
<organism evidence="2 3">
    <name type="scientific">Bradyrhizobium rifense</name>
    <dbReference type="NCBI Taxonomy" id="515499"/>
    <lineage>
        <taxon>Bacteria</taxon>
        <taxon>Pseudomonadati</taxon>
        <taxon>Pseudomonadota</taxon>
        <taxon>Alphaproteobacteria</taxon>
        <taxon>Hyphomicrobiales</taxon>
        <taxon>Nitrobacteraceae</taxon>
        <taxon>Bradyrhizobium</taxon>
    </lineage>
</organism>
<keyword evidence="2" id="KW-0378">Hydrolase</keyword>
<dbReference type="SUPFAM" id="SSF51556">
    <property type="entry name" value="Metallo-dependent hydrolases"/>
    <property type="match status" value="1"/>
</dbReference>
<dbReference type="EMBL" id="VSSS01000032">
    <property type="protein sequence ID" value="TYL93396.1"/>
    <property type="molecule type" value="Genomic_DNA"/>
</dbReference>
<dbReference type="GO" id="GO:0016787">
    <property type="term" value="F:hydrolase activity"/>
    <property type="evidence" value="ECO:0007669"/>
    <property type="project" value="UniProtKB-KW"/>
</dbReference>
<dbReference type="Gene3D" id="3.20.20.140">
    <property type="entry name" value="Metal-dependent hydrolases"/>
    <property type="match status" value="1"/>
</dbReference>
<dbReference type="Pfam" id="PF04909">
    <property type="entry name" value="Amidohydro_2"/>
    <property type="match status" value="1"/>
</dbReference>